<dbReference type="EMBL" id="DS268112">
    <property type="protein sequence ID" value="KMM70279.1"/>
    <property type="molecule type" value="Genomic_DNA"/>
</dbReference>
<dbReference type="VEuPathDB" id="FungiDB:CPAG_06591"/>
<dbReference type="Proteomes" id="UP000054567">
    <property type="component" value="Unassembled WGS sequence"/>
</dbReference>
<reference evidence="2 3" key="1">
    <citation type="submission" date="2007-06" db="EMBL/GenBank/DDBJ databases">
        <title>The Genome Sequence of Coccidioides posadasii RMSCC_3488.</title>
        <authorList>
            <consortium name="Coccidioides Genome Resources Consortium"/>
            <consortium name="The Broad Institute Genome Sequencing Platform"/>
            <person name="Henn M.R."/>
            <person name="Sykes S."/>
            <person name="Young S."/>
            <person name="Jaffe D."/>
            <person name="Berlin A."/>
            <person name="Alvarez P."/>
            <person name="Butler J."/>
            <person name="Gnerre S."/>
            <person name="Grabherr M."/>
            <person name="Mauceli E."/>
            <person name="Brockman W."/>
            <person name="Kodira C."/>
            <person name="Alvarado L."/>
            <person name="Zeng Q."/>
            <person name="Crawford M."/>
            <person name="Antoine C."/>
            <person name="Devon K."/>
            <person name="Galgiani J."/>
            <person name="Orsborn K."/>
            <person name="Lewis M.L."/>
            <person name="Nusbaum C."/>
            <person name="Galagan J."/>
            <person name="Birren B."/>
        </authorList>
    </citation>
    <scope>NUCLEOTIDE SEQUENCE [LARGE SCALE GENOMIC DNA]</scope>
    <source>
        <strain evidence="2 3">RMSCC 3488</strain>
    </source>
</reference>
<accession>A0A0J6FMZ7</accession>
<protein>
    <submittedName>
        <fullName evidence="2">Uncharacterized protein</fullName>
    </submittedName>
</protein>
<reference evidence="3" key="3">
    <citation type="journal article" date="2010" name="Genome Res.">
        <title>Population genomic sequencing of Coccidioides fungi reveals recent hybridization and transposon control.</title>
        <authorList>
            <person name="Neafsey D.E."/>
            <person name="Barker B.M."/>
            <person name="Sharpton T.J."/>
            <person name="Stajich J.E."/>
            <person name="Park D.J."/>
            <person name="Whiston E."/>
            <person name="Hung C.-Y."/>
            <person name="McMahan C."/>
            <person name="White J."/>
            <person name="Sykes S."/>
            <person name="Heiman D."/>
            <person name="Young S."/>
            <person name="Zeng Q."/>
            <person name="Abouelleil A."/>
            <person name="Aftuck L."/>
            <person name="Bessette D."/>
            <person name="Brown A."/>
            <person name="FitzGerald M."/>
            <person name="Lui A."/>
            <person name="Macdonald J.P."/>
            <person name="Priest M."/>
            <person name="Orbach M.J."/>
            <person name="Galgiani J.N."/>
            <person name="Kirkland T.N."/>
            <person name="Cole G.T."/>
            <person name="Birren B.W."/>
            <person name="Henn M.R."/>
            <person name="Taylor J.W."/>
            <person name="Rounsley S.D."/>
        </authorList>
    </citation>
    <scope>NUCLEOTIDE SEQUENCE [LARGE SCALE GENOMIC DNA]</scope>
    <source>
        <strain evidence="3">RMSCC 3488</strain>
    </source>
</reference>
<feature type="region of interest" description="Disordered" evidence="1">
    <location>
        <begin position="1"/>
        <end position="33"/>
    </location>
</feature>
<reference evidence="3" key="2">
    <citation type="journal article" date="2009" name="Genome Res.">
        <title>Comparative genomic analyses of the human fungal pathogens Coccidioides and their relatives.</title>
        <authorList>
            <person name="Sharpton T.J."/>
            <person name="Stajich J.E."/>
            <person name="Rounsley S.D."/>
            <person name="Gardner M.J."/>
            <person name="Wortman J.R."/>
            <person name="Jordar V.S."/>
            <person name="Maiti R."/>
            <person name="Kodira C.D."/>
            <person name="Neafsey D.E."/>
            <person name="Zeng Q."/>
            <person name="Hung C.-Y."/>
            <person name="McMahan C."/>
            <person name="Muszewska A."/>
            <person name="Grynberg M."/>
            <person name="Mandel M.A."/>
            <person name="Kellner E.M."/>
            <person name="Barker B.M."/>
            <person name="Galgiani J.N."/>
            <person name="Orbach M.J."/>
            <person name="Kirkland T.N."/>
            <person name="Cole G.T."/>
            <person name="Henn M.R."/>
            <person name="Birren B.W."/>
            <person name="Taylor J.W."/>
        </authorList>
    </citation>
    <scope>NUCLEOTIDE SEQUENCE [LARGE SCALE GENOMIC DNA]</scope>
    <source>
        <strain evidence="3">RMSCC 3488</strain>
    </source>
</reference>
<organism evidence="2 3">
    <name type="scientific">Coccidioides posadasii RMSCC 3488</name>
    <dbReference type="NCBI Taxonomy" id="454284"/>
    <lineage>
        <taxon>Eukaryota</taxon>
        <taxon>Fungi</taxon>
        <taxon>Dikarya</taxon>
        <taxon>Ascomycota</taxon>
        <taxon>Pezizomycotina</taxon>
        <taxon>Eurotiomycetes</taxon>
        <taxon>Eurotiomycetidae</taxon>
        <taxon>Onygenales</taxon>
        <taxon>Onygenaceae</taxon>
        <taxon>Coccidioides</taxon>
    </lineage>
</organism>
<feature type="compositionally biased region" description="Polar residues" evidence="1">
    <location>
        <begin position="1"/>
        <end position="23"/>
    </location>
</feature>
<evidence type="ECO:0000313" key="3">
    <source>
        <dbReference type="Proteomes" id="UP000054567"/>
    </source>
</evidence>
<evidence type="ECO:0000313" key="2">
    <source>
        <dbReference type="EMBL" id="KMM70279.1"/>
    </source>
</evidence>
<dbReference type="AlphaFoldDB" id="A0A0J6FMZ7"/>
<sequence length="84" mass="8967">MRGTNVMQTVQKIRNTRTPSRLSPTPAEHEGMSNLHLGVGSNRHLYGVGSLGARGALGQGLPLFIKGDMPGRKAADDFLHDACV</sequence>
<evidence type="ECO:0000256" key="1">
    <source>
        <dbReference type="SAM" id="MobiDB-lite"/>
    </source>
</evidence>
<proteinExistence type="predicted"/>
<gene>
    <name evidence="2" type="ORF">CPAG_06591</name>
</gene>
<name>A0A0J6FMZ7_COCPO</name>